<dbReference type="Gene3D" id="3.30.1360.200">
    <property type="match status" value="1"/>
</dbReference>
<dbReference type="HAMAP" id="MF_01463_B">
    <property type="entry name" value="SecD_B"/>
    <property type="match status" value="1"/>
</dbReference>
<comment type="caution">
    <text evidence="13">The sequence shown here is derived from an EMBL/GenBank/DDBJ whole genome shotgun (WGS) entry which is preliminary data.</text>
</comment>
<keyword evidence="5" id="KW-0653">Protein transport</keyword>
<evidence type="ECO:0000256" key="9">
    <source>
        <dbReference type="SAM" id="Phobius"/>
    </source>
</evidence>
<evidence type="ECO:0000256" key="8">
    <source>
        <dbReference type="ARBA" id="ARBA00023136"/>
    </source>
</evidence>
<evidence type="ECO:0000256" key="2">
    <source>
        <dbReference type="ARBA" id="ARBA00022448"/>
    </source>
</evidence>
<keyword evidence="6 9" id="KW-1133">Transmembrane helix</keyword>
<organism evidence="13">
    <name type="scientific">hydrocarbon metagenome</name>
    <dbReference type="NCBI Taxonomy" id="938273"/>
    <lineage>
        <taxon>unclassified sequences</taxon>
        <taxon>metagenomes</taxon>
        <taxon>ecological metagenomes</taxon>
    </lineage>
</organism>
<evidence type="ECO:0000313" key="13">
    <source>
        <dbReference type="EMBL" id="KUG04122.1"/>
    </source>
</evidence>
<sequence length="400" mass="42808">MRTKSSIILVAVVAVLGLLVYFSYQPILSTIKLGLDLRGGLRVVLQAQENEGEKVTEDTIQKALGIIRERVDSLGVKETTLYPQGDDRVVIEIAGEDDPEAAVAILKNTAQLEFWDEQGNVLLTGKNLKNAQARVRTDNQKGEVLLDFDSEGSKLFAAATTANVGKPLLIVIDQEIISAPTVSTAITDGSAVIEGNFTAKEANDLAILLRSGALPVSFEIMEKRSIGPTLGSESLDKSIQAGIIGLIAVLLFMVGFYRLPGLVADLSLLLYGVIVLGTMSLLGAVLTLPGIAGFALSIGMAVDANVIIYERLKEELRMGKTLRAAIDSGFKRAFWTIFDANVTTLITAMVLMYFGTGPIKGFAVTLSIGIIASLAVALTFTRYVLVLLANLSKNEKLYGV</sequence>
<protein>
    <submittedName>
        <fullName evidence="13">Protein-export membrane protein secd</fullName>
    </submittedName>
</protein>
<evidence type="ECO:0000256" key="1">
    <source>
        <dbReference type="ARBA" id="ARBA00004651"/>
    </source>
</evidence>
<reference evidence="13" key="1">
    <citation type="journal article" date="2015" name="Proc. Natl. Acad. Sci. U.S.A.">
        <title>Networks of energetic and metabolic interactions define dynamics in microbial communities.</title>
        <authorList>
            <person name="Embree M."/>
            <person name="Liu J.K."/>
            <person name="Al-Bassam M.M."/>
            <person name="Zengler K."/>
        </authorList>
    </citation>
    <scope>NUCLEOTIDE SEQUENCE</scope>
</reference>
<gene>
    <name evidence="13" type="ORF">ASZ90_018484</name>
</gene>
<dbReference type="NCBIfam" id="TIGR00916">
    <property type="entry name" value="2A0604s01"/>
    <property type="match status" value="1"/>
</dbReference>
<dbReference type="AlphaFoldDB" id="A0A0W8E616"/>
<comment type="subcellular location">
    <subcellularLocation>
        <location evidence="1">Cell membrane</location>
        <topology evidence="1">Multi-pass membrane protein</topology>
    </subcellularLocation>
</comment>
<dbReference type="InterPro" id="IPR055344">
    <property type="entry name" value="SecD_SecF_C_bact"/>
</dbReference>
<keyword evidence="2" id="KW-0813">Transport</keyword>
<feature type="domain" description="SecDF P1 head subdomain" evidence="12">
    <location>
        <begin position="120"/>
        <end position="216"/>
    </location>
</feature>
<evidence type="ECO:0000256" key="5">
    <source>
        <dbReference type="ARBA" id="ARBA00022927"/>
    </source>
</evidence>
<dbReference type="InterPro" id="IPR001036">
    <property type="entry name" value="Acrflvin-R"/>
</dbReference>
<feature type="transmembrane region" description="Helical" evidence="9">
    <location>
        <begin position="361"/>
        <end position="388"/>
    </location>
</feature>
<feature type="domain" description="Protein translocase subunit SecDF P1" evidence="11">
    <location>
        <begin position="60"/>
        <end position="118"/>
    </location>
</feature>
<keyword evidence="4 9" id="KW-0812">Transmembrane</keyword>
<dbReference type="Pfam" id="PF02355">
    <property type="entry name" value="SecD_SecF_C"/>
    <property type="match status" value="1"/>
</dbReference>
<evidence type="ECO:0000256" key="4">
    <source>
        <dbReference type="ARBA" id="ARBA00022692"/>
    </source>
</evidence>
<dbReference type="Gene3D" id="1.20.1640.10">
    <property type="entry name" value="Multidrug efflux transporter AcrB transmembrane domain"/>
    <property type="match status" value="1"/>
</dbReference>
<feature type="transmembrane region" description="Helical" evidence="9">
    <location>
        <begin position="266"/>
        <end position="285"/>
    </location>
</feature>
<dbReference type="GO" id="GO:0006886">
    <property type="term" value="P:intracellular protein transport"/>
    <property type="evidence" value="ECO:0007669"/>
    <property type="project" value="InterPro"/>
</dbReference>
<dbReference type="InterPro" id="IPR022813">
    <property type="entry name" value="SecD/SecF_arch_bac"/>
</dbReference>
<feature type="transmembrane region" description="Helical" evidence="9">
    <location>
        <begin position="239"/>
        <end position="259"/>
    </location>
</feature>
<evidence type="ECO:0000259" key="11">
    <source>
        <dbReference type="Pfam" id="PF21760"/>
    </source>
</evidence>
<feature type="transmembrane region" description="Helical" evidence="9">
    <location>
        <begin position="333"/>
        <end position="355"/>
    </location>
</feature>
<feature type="transmembrane region" description="Helical" evidence="9">
    <location>
        <begin position="291"/>
        <end position="312"/>
    </location>
</feature>
<dbReference type="InterPro" id="IPR048631">
    <property type="entry name" value="SecD_1st"/>
</dbReference>
<dbReference type="Pfam" id="PF21760">
    <property type="entry name" value="SecD_1st"/>
    <property type="match status" value="1"/>
</dbReference>
<name>A0A0W8E616_9ZZZZ</name>
<dbReference type="GO" id="GO:0005886">
    <property type="term" value="C:plasma membrane"/>
    <property type="evidence" value="ECO:0007669"/>
    <property type="project" value="UniProtKB-SubCell"/>
</dbReference>
<dbReference type="EMBL" id="LNQE01001858">
    <property type="protein sequence ID" value="KUG04122.1"/>
    <property type="molecule type" value="Genomic_DNA"/>
</dbReference>
<dbReference type="FunFam" id="1.20.1640.10:FF:000004">
    <property type="entry name" value="Protein translocase subunit SecD"/>
    <property type="match status" value="1"/>
</dbReference>
<dbReference type="PANTHER" id="PTHR30081">
    <property type="entry name" value="PROTEIN-EXPORT MEMBRANE PROTEIN SEC"/>
    <property type="match status" value="1"/>
</dbReference>
<keyword evidence="8 9" id="KW-0472">Membrane</keyword>
<dbReference type="InterPro" id="IPR005791">
    <property type="entry name" value="SecD"/>
</dbReference>
<dbReference type="GO" id="GO:0015450">
    <property type="term" value="F:protein-transporting ATPase activity"/>
    <property type="evidence" value="ECO:0007669"/>
    <property type="project" value="InterPro"/>
</dbReference>
<evidence type="ECO:0000256" key="6">
    <source>
        <dbReference type="ARBA" id="ARBA00022989"/>
    </source>
</evidence>
<keyword evidence="3" id="KW-1003">Cell membrane</keyword>
<dbReference type="SUPFAM" id="SSF82866">
    <property type="entry name" value="Multidrug efflux transporter AcrB transmembrane domain"/>
    <property type="match status" value="1"/>
</dbReference>
<feature type="domain" description="Protein export membrane protein SecD/SecF C-terminal" evidence="10">
    <location>
        <begin position="217"/>
        <end position="376"/>
    </location>
</feature>
<evidence type="ECO:0000259" key="12">
    <source>
        <dbReference type="Pfam" id="PF22599"/>
    </source>
</evidence>
<proteinExistence type="inferred from homology"/>
<dbReference type="Pfam" id="PF22599">
    <property type="entry name" value="SecDF_P1_head"/>
    <property type="match status" value="1"/>
</dbReference>
<dbReference type="InterPro" id="IPR054384">
    <property type="entry name" value="SecDF_P1_head"/>
</dbReference>
<dbReference type="NCBIfam" id="TIGR01129">
    <property type="entry name" value="secD"/>
    <property type="match status" value="1"/>
</dbReference>
<evidence type="ECO:0000256" key="7">
    <source>
        <dbReference type="ARBA" id="ARBA00023010"/>
    </source>
</evidence>
<feature type="transmembrane region" description="Helical" evidence="9">
    <location>
        <begin position="7"/>
        <end position="24"/>
    </location>
</feature>
<keyword evidence="7" id="KW-0811">Translocation</keyword>
<dbReference type="InterPro" id="IPR048634">
    <property type="entry name" value="SecD_SecF_C"/>
</dbReference>
<evidence type="ECO:0000256" key="3">
    <source>
        <dbReference type="ARBA" id="ARBA00022475"/>
    </source>
</evidence>
<dbReference type="PANTHER" id="PTHR30081:SF1">
    <property type="entry name" value="PROTEIN TRANSLOCASE SUBUNIT SECD"/>
    <property type="match status" value="1"/>
</dbReference>
<evidence type="ECO:0000259" key="10">
    <source>
        <dbReference type="Pfam" id="PF02355"/>
    </source>
</evidence>
<dbReference type="PRINTS" id="PR00702">
    <property type="entry name" value="ACRIFLAVINRP"/>
</dbReference>
<accession>A0A0W8E616</accession>